<proteinExistence type="predicted"/>
<reference evidence="1" key="1">
    <citation type="submission" date="2021-03" db="EMBL/GenBank/DDBJ databases">
        <title>Evolutionary priming and transition to the ectomycorrhizal habit in an iconic lineage of mushroom-forming fungi: is preadaptation a requirement?</title>
        <authorList>
            <consortium name="DOE Joint Genome Institute"/>
            <person name="Looney B.P."/>
            <person name="Miyauchi S."/>
            <person name="Morin E."/>
            <person name="Drula E."/>
            <person name="Courty P.E."/>
            <person name="Chicoki N."/>
            <person name="Fauchery L."/>
            <person name="Kohler A."/>
            <person name="Kuo A."/>
            <person name="LaButti K."/>
            <person name="Pangilinan J."/>
            <person name="Lipzen A."/>
            <person name="Riley R."/>
            <person name="Andreopoulos W."/>
            <person name="He G."/>
            <person name="Johnson J."/>
            <person name="Barry K.W."/>
            <person name="Grigoriev I.V."/>
            <person name="Nagy L."/>
            <person name="Hibbett D."/>
            <person name="Henrissat B."/>
            <person name="Matheny P.B."/>
            <person name="Labbe J."/>
            <person name="Martin A.F."/>
        </authorList>
    </citation>
    <scope>NUCLEOTIDE SEQUENCE</scope>
    <source>
        <strain evidence="1">BPL698</strain>
    </source>
</reference>
<dbReference type="Proteomes" id="UP001207468">
    <property type="component" value="Unassembled WGS sequence"/>
</dbReference>
<accession>A0ACC0U4Z8</accession>
<keyword evidence="2" id="KW-1185">Reference proteome</keyword>
<protein>
    <submittedName>
        <fullName evidence="1">Uncharacterized protein</fullName>
    </submittedName>
</protein>
<dbReference type="EMBL" id="JAGFNK010000171">
    <property type="protein sequence ID" value="KAI9462035.1"/>
    <property type="molecule type" value="Genomic_DNA"/>
</dbReference>
<comment type="caution">
    <text evidence="1">The sequence shown here is derived from an EMBL/GenBank/DDBJ whole genome shotgun (WGS) entry which is preliminary data.</text>
</comment>
<sequence length="1169" mass="126597">MIEYVYARHDFVPEHDDEIAFRAGDRIEVIEKDDLYNDGWWQGRNLAGNVGLFPESYTQPAPPNSVPPLAAAAANGPTSLELTDNSPSSAVSLPSTKQAPPQALPETSSHTDDVNRGVPNPSAPSSNGEVMRATITDVQKAIEQLGHKDDFDGSRSFTFSSRDESTDHETDHDTDADVDGEAWHKSARQRLAEKAKMAAEEQAARDAAESRVPLRSIAPPIDVELSDDSGDEADGPSPKTSPDNHLRQHPHIPEEEEDDITAPNSQTSHQVASSPSIQPSERFIVPSPISTAPRPDSEPTENSATETEGNISTATQRSFPQTQTARIPGDNSSLPSPVSPGLRGISNGASAAPSDAASHPLSTQLVFPSKTQTLSSKEVTGVLPSPAASSNGHRYGYSVSSIASSARTAASPSQSAARSADLSNKRPRGDLPTEWTVEEVVDWLRSKGFDKTVCDKFIEQEITGDILLELDVAVLKSEIGIVAYGKRIRIANAITELRRPPSVLSSSAEHPTRPGSSFHGSPLAQHGTTLSHATHGSAALESLASPESPPDSGNSMGQPSMPTRRESDPGVRSPVNDSNTTVGLGLGIPPSLLAGGSQGKAVKMRPPQLSLSPSDPEIGVSIKSVPVGQRILYEDREVLSDSDTKDRATNDRGHLFGRKSSSSSTGKLSLSPRSPGEVTTPRSDMSDGSRLRPQPRKRSLDATRENSRLSFFGSSIVGTLGKARKPPPRYSSTTPDPEASPDRGALSLSRFYPGSGGRKTSSRSMANGGKEDKREKRDSRDSSGTKERKDVVLLRKPASPIMGRSSTLKSGQSILEQIGEPDHKGWMRKRGERYNSWKNRYFVLKGPHLYWLRSNNASETKIKGYVNIVGYRMLADENIDPGRYGFKLLHESDRSHFFSSDEQMVVREWMRALMKATIDRDYTKPVVSSVNVPTIPLAVAQAMNPAPRPPSPTARAATQRAMRRENTNQLSTRDAEILMSITPTVLSGNLNANGGGRQGIESVFSKLEMESPVSPSTSPKYQTPPVRPPREMRRNTSMSEHPPVEPDLIEWANSHLPDTLQITSKGSVCGGLELLRIAESIKGLRASPVPDSVFPRGPHDDTLEGLFSLFDFLLDNDVKMGTVSINDVRQGRRDKIIQLLKALRAWEEKRHAVLRSIGTSSMQAGPFVA</sequence>
<organism evidence="1 2">
    <name type="scientific">Russula earlei</name>
    <dbReference type="NCBI Taxonomy" id="71964"/>
    <lineage>
        <taxon>Eukaryota</taxon>
        <taxon>Fungi</taxon>
        <taxon>Dikarya</taxon>
        <taxon>Basidiomycota</taxon>
        <taxon>Agaricomycotina</taxon>
        <taxon>Agaricomycetes</taxon>
        <taxon>Russulales</taxon>
        <taxon>Russulaceae</taxon>
        <taxon>Russula</taxon>
    </lineage>
</organism>
<gene>
    <name evidence="1" type="ORF">F5148DRAFT_1214326</name>
</gene>
<evidence type="ECO:0000313" key="1">
    <source>
        <dbReference type="EMBL" id="KAI9462035.1"/>
    </source>
</evidence>
<evidence type="ECO:0000313" key="2">
    <source>
        <dbReference type="Proteomes" id="UP001207468"/>
    </source>
</evidence>
<name>A0ACC0U4Z8_9AGAM</name>